<name>A9UZN0_MONBE</name>
<dbReference type="KEGG" id="mbr:MONBRDRAFT_32463"/>
<accession>A9UZN0</accession>
<evidence type="ECO:0000313" key="2">
    <source>
        <dbReference type="EMBL" id="EDQ89260.1"/>
    </source>
</evidence>
<dbReference type="InParanoid" id="A9UZN0"/>
<dbReference type="RefSeq" id="XP_001745836.1">
    <property type="nucleotide sequence ID" value="XM_001745784.1"/>
</dbReference>
<organism evidence="2 3">
    <name type="scientific">Monosiga brevicollis</name>
    <name type="common">Choanoflagellate</name>
    <dbReference type="NCBI Taxonomy" id="81824"/>
    <lineage>
        <taxon>Eukaryota</taxon>
        <taxon>Choanoflagellata</taxon>
        <taxon>Craspedida</taxon>
        <taxon>Salpingoecidae</taxon>
        <taxon>Monosiga</taxon>
    </lineage>
</organism>
<protein>
    <recommendedName>
        <fullName evidence="4">Glycoside hydrolase family 5 domain-containing protein</fullName>
    </recommendedName>
</protein>
<feature type="chain" id="PRO_5002745090" description="Glycoside hydrolase family 5 domain-containing protein" evidence="1">
    <location>
        <begin position="26"/>
        <end position="790"/>
    </location>
</feature>
<reference evidence="2 3" key="1">
    <citation type="journal article" date="2008" name="Nature">
        <title>The genome of the choanoflagellate Monosiga brevicollis and the origin of metazoans.</title>
        <authorList>
            <consortium name="JGI Sequencing"/>
            <person name="King N."/>
            <person name="Westbrook M.J."/>
            <person name="Young S.L."/>
            <person name="Kuo A."/>
            <person name="Abedin M."/>
            <person name="Chapman J."/>
            <person name="Fairclough S."/>
            <person name="Hellsten U."/>
            <person name="Isogai Y."/>
            <person name="Letunic I."/>
            <person name="Marr M."/>
            <person name="Pincus D."/>
            <person name="Putnam N."/>
            <person name="Rokas A."/>
            <person name="Wright K.J."/>
            <person name="Zuzow R."/>
            <person name="Dirks W."/>
            <person name="Good M."/>
            <person name="Goodstein D."/>
            <person name="Lemons D."/>
            <person name="Li W."/>
            <person name="Lyons J.B."/>
            <person name="Morris A."/>
            <person name="Nichols S."/>
            <person name="Richter D.J."/>
            <person name="Salamov A."/>
            <person name="Bork P."/>
            <person name="Lim W.A."/>
            <person name="Manning G."/>
            <person name="Miller W.T."/>
            <person name="McGinnis W."/>
            <person name="Shapiro H."/>
            <person name="Tjian R."/>
            <person name="Grigoriev I.V."/>
            <person name="Rokhsar D."/>
        </authorList>
    </citation>
    <scope>NUCLEOTIDE SEQUENCE [LARGE SCALE GENOMIC DNA]</scope>
    <source>
        <strain evidence="3">MX1 / ATCC 50154</strain>
    </source>
</reference>
<dbReference type="AlphaFoldDB" id="A9UZN0"/>
<dbReference type="InterPro" id="IPR017853">
    <property type="entry name" value="GH"/>
</dbReference>
<sequence length="790" mass="86700">MQLMTMTGVALVLLFGSSIARDAAAATVDVLVLSDEECPWIATLADAMAAVNLSVAWTNTTLLLDDPGDTLASLKATGYLVLTNVTTFAPALAPVYERYARAGGQLALLGGAMPTRWFNQSVFTLNAPIDHCTYTMSQVSRVVDVQTPDSRGLDFTQPLVGVSALAFAGPGQMTYLPRLEARDVYNRTLGWALSSAYFAPNAHFPNATWHLCGMASPEFYTPEFLTSYLVPLLASPRQTSQTTSASTSKTSHALGQVPTSTLPPLAAVCSSSDGHLRFCANATRYFMVGANLYRAFDNRLSSADVESNLRRAHALGLNTLRLFNFADWVTTAPNATDNLLQLRTLCRTYGIRVIFTLDYDPKIFPANASLDQIAARASALGRVLRDEDWILAYDLGNEPYFWELASFRLANNTDQTLHQRYPYDQHGNASIANYLAWLNPGDSSQFQNLHHGLPVPTNFLPAVQDVDNIYRAWANAKAGGLHSAGDQHMITIGYNTLYGLRPWNAALLNFSNHHVYPNGPNYHTLNNFSMAAGVPTTLDRLLANWAALDLNHSVTLGEFGLSEGDDVPCSATQLTGCNITTAESTLYDSLLWLYALATNTDGANRWRMNDIPLPLAAELDSYIGSIQTNYAKYRQESYFGLFLADNTLDGRPKTLAFWLQFFTAYLRARFPHHPTLNMTLHSDEGLLNIAYSAHGAQSTFCGGTGPQTCGPGLQAAPINTLHPEQQALALTIGAFGVGRNMCIEGHLHFAKLYLIDFVAENKKTAFQKCSNMSGEKESVKRWLFAQWRQL</sequence>
<evidence type="ECO:0008006" key="4">
    <source>
        <dbReference type="Google" id="ProtNLM"/>
    </source>
</evidence>
<dbReference type="GeneID" id="5891111"/>
<keyword evidence="3" id="KW-1185">Reference proteome</keyword>
<dbReference type="Proteomes" id="UP000001357">
    <property type="component" value="Unassembled WGS sequence"/>
</dbReference>
<keyword evidence="1" id="KW-0732">Signal</keyword>
<evidence type="ECO:0000313" key="3">
    <source>
        <dbReference type="Proteomes" id="UP000001357"/>
    </source>
</evidence>
<dbReference type="Gene3D" id="3.20.20.80">
    <property type="entry name" value="Glycosidases"/>
    <property type="match status" value="1"/>
</dbReference>
<proteinExistence type="predicted"/>
<dbReference type="EMBL" id="CH991551">
    <property type="protein sequence ID" value="EDQ89260.1"/>
    <property type="molecule type" value="Genomic_DNA"/>
</dbReference>
<evidence type="ECO:0000256" key="1">
    <source>
        <dbReference type="SAM" id="SignalP"/>
    </source>
</evidence>
<gene>
    <name evidence="2" type="ORF">MONBRDRAFT_32463</name>
</gene>
<dbReference type="SUPFAM" id="SSF51445">
    <property type="entry name" value="(Trans)glycosidases"/>
    <property type="match status" value="1"/>
</dbReference>
<feature type="signal peptide" evidence="1">
    <location>
        <begin position="1"/>
        <end position="25"/>
    </location>
</feature>